<dbReference type="EMBL" id="PGTK01000011">
    <property type="protein sequence ID" value="PJF30379.1"/>
    <property type="molecule type" value="Genomic_DNA"/>
</dbReference>
<keyword evidence="10" id="KW-0479">Metal-binding</keyword>
<keyword evidence="6 10" id="KW-0067">ATP-binding</keyword>
<comment type="catalytic activity">
    <reaction evidence="10 13">
        <text>a 2'-deoxyribonucleoside 5'-diphosphate + ATP = a 2'-deoxyribonucleoside 5'-triphosphate + ADP</text>
        <dbReference type="Rhea" id="RHEA:44640"/>
        <dbReference type="ChEBI" id="CHEBI:30616"/>
        <dbReference type="ChEBI" id="CHEBI:61560"/>
        <dbReference type="ChEBI" id="CHEBI:73316"/>
        <dbReference type="ChEBI" id="CHEBI:456216"/>
        <dbReference type="EC" id="2.7.4.6"/>
    </reaction>
</comment>
<dbReference type="EC" id="2.7.4.6" evidence="10 13"/>
<dbReference type="HAMAP" id="MF_00451">
    <property type="entry name" value="NDP_kinase"/>
    <property type="match status" value="1"/>
</dbReference>
<keyword evidence="10" id="KW-0597">Phosphoprotein</keyword>
<dbReference type="InterPro" id="IPR036850">
    <property type="entry name" value="NDK-like_dom_sf"/>
</dbReference>
<keyword evidence="10" id="KW-0460">Magnesium</keyword>
<feature type="binding site" evidence="10 11">
    <location>
        <position position="112"/>
    </location>
    <ligand>
        <name>ATP</name>
        <dbReference type="ChEBI" id="CHEBI:30616"/>
    </ligand>
</feature>
<comment type="function">
    <text evidence="10">Major role in the synthesis of nucleoside triphosphates other than ATP. The ATP gamma phosphate is transferred to the NDP beta phosphate via a ping-pong mechanism, using a phosphorylated active-site intermediate.</text>
</comment>
<comment type="caution">
    <text evidence="15">The sequence shown here is derived from an EMBL/GenBank/DDBJ whole genome shotgun (WGS) entry which is preliminary data.</text>
</comment>
<feature type="binding site" evidence="10 11">
    <location>
        <position position="85"/>
    </location>
    <ligand>
        <name>ATP</name>
        <dbReference type="ChEBI" id="CHEBI:30616"/>
    </ligand>
</feature>
<dbReference type="GO" id="GO:0005737">
    <property type="term" value="C:cytoplasm"/>
    <property type="evidence" value="ECO:0007669"/>
    <property type="project" value="UniProtKB-SubCell"/>
</dbReference>
<proteinExistence type="inferred from homology"/>
<evidence type="ECO:0000256" key="2">
    <source>
        <dbReference type="ARBA" id="ARBA00008142"/>
    </source>
</evidence>
<evidence type="ECO:0000256" key="6">
    <source>
        <dbReference type="ARBA" id="ARBA00022840"/>
    </source>
</evidence>
<dbReference type="GO" id="GO:0004550">
    <property type="term" value="F:nucleoside diphosphate kinase activity"/>
    <property type="evidence" value="ECO:0007669"/>
    <property type="project" value="UniProtKB-UniRule"/>
</dbReference>
<gene>
    <name evidence="10" type="primary">ndk</name>
    <name evidence="15" type="ORF">CUN51_07995</name>
</gene>
<dbReference type="GO" id="GO:0005524">
    <property type="term" value="F:ATP binding"/>
    <property type="evidence" value="ECO:0007669"/>
    <property type="project" value="UniProtKB-UniRule"/>
</dbReference>
<keyword evidence="10" id="KW-0963">Cytoplasm</keyword>
<keyword evidence="5 10" id="KW-0418">Kinase</keyword>
<dbReference type="PROSITE" id="PS00469">
    <property type="entry name" value="NDPK"/>
    <property type="match status" value="1"/>
</dbReference>
<dbReference type="SMART" id="SM00562">
    <property type="entry name" value="NDK"/>
    <property type="match status" value="1"/>
</dbReference>
<dbReference type="FunFam" id="3.30.70.141:FF:000002">
    <property type="entry name" value="Nucleoside diphosphate kinase"/>
    <property type="match status" value="1"/>
</dbReference>
<comment type="catalytic activity">
    <reaction evidence="10">
        <text>a ribonucleoside 5'-diphosphate + ATP = a ribonucleoside 5'-triphosphate + ADP</text>
        <dbReference type="Rhea" id="RHEA:18113"/>
        <dbReference type="ChEBI" id="CHEBI:30616"/>
        <dbReference type="ChEBI" id="CHEBI:57930"/>
        <dbReference type="ChEBI" id="CHEBI:61557"/>
        <dbReference type="ChEBI" id="CHEBI:456216"/>
        <dbReference type="EC" id="2.7.4.6"/>
    </reaction>
</comment>
<comment type="catalytic activity">
    <reaction evidence="9">
        <text>dZDP + ATP = dZTP + ADP</text>
        <dbReference type="Rhea" id="RHEA:67644"/>
        <dbReference type="ChEBI" id="CHEBI:30616"/>
        <dbReference type="ChEBI" id="CHEBI:172929"/>
        <dbReference type="ChEBI" id="CHEBI:172931"/>
        <dbReference type="ChEBI" id="CHEBI:456216"/>
    </reaction>
</comment>
<feature type="binding site" evidence="10 11">
    <location>
        <position position="57"/>
    </location>
    <ligand>
        <name>ATP</name>
        <dbReference type="ChEBI" id="CHEBI:30616"/>
    </ligand>
</feature>
<evidence type="ECO:0000259" key="14">
    <source>
        <dbReference type="SMART" id="SM00562"/>
    </source>
</evidence>
<feature type="domain" description="Nucleoside diphosphate kinase-like" evidence="14">
    <location>
        <begin position="1"/>
        <end position="138"/>
    </location>
</feature>
<sequence length="149" mass="16763">MERTLIIIKPDGVQRGLVGEIIRRFEQRGLRIVGMKFMQVSRELAEQHYAVHREKPFFGGLVDYITSSPVVVMALEGTNAVQNARNTIGATRPSEATAGSIRGDFALEIGRNLVHGSDSVENGAAEIALWFKPEELVTWERHTDRWIFE</sequence>
<evidence type="ECO:0000256" key="3">
    <source>
        <dbReference type="ARBA" id="ARBA00022679"/>
    </source>
</evidence>
<evidence type="ECO:0000256" key="10">
    <source>
        <dbReference type="HAMAP-Rule" id="MF_00451"/>
    </source>
</evidence>
<dbReference type="GO" id="GO:0006183">
    <property type="term" value="P:GTP biosynthetic process"/>
    <property type="evidence" value="ECO:0007669"/>
    <property type="project" value="UniProtKB-UniRule"/>
</dbReference>
<dbReference type="SUPFAM" id="SSF54919">
    <property type="entry name" value="Nucleoside diphosphate kinase, NDK"/>
    <property type="match status" value="1"/>
</dbReference>
<dbReference type="InterPro" id="IPR034907">
    <property type="entry name" value="NDK-like_dom"/>
</dbReference>
<reference evidence="15 16" key="1">
    <citation type="submission" date="2017-11" db="EMBL/GenBank/DDBJ databases">
        <title>Evolution of Phototrophy in the Chloroflexi Phylum Driven by Horizontal Gene Transfer.</title>
        <authorList>
            <person name="Ward L.M."/>
            <person name="Hemp J."/>
            <person name="Shih P.M."/>
            <person name="Mcglynn S.E."/>
            <person name="Fischer W."/>
        </authorList>
    </citation>
    <scope>NUCLEOTIDE SEQUENCE [LARGE SCALE GENOMIC DNA]</scope>
    <source>
        <strain evidence="15">CP2_2F</strain>
    </source>
</reference>
<keyword evidence="7 10" id="KW-0546">Nucleotide metabolism</keyword>
<name>A0A2M8NYL7_9CHLR</name>
<comment type="subcellular location">
    <subcellularLocation>
        <location evidence="10">Cytoplasm</location>
    </subcellularLocation>
</comment>
<dbReference type="PRINTS" id="PR01243">
    <property type="entry name" value="NUCDPKINASE"/>
</dbReference>
<evidence type="ECO:0000256" key="1">
    <source>
        <dbReference type="ARBA" id="ARBA00001946"/>
    </source>
</evidence>
<accession>A0A2M8NYL7</accession>
<feature type="binding site" evidence="10 11">
    <location>
        <position position="102"/>
    </location>
    <ligand>
        <name>ATP</name>
        <dbReference type="ChEBI" id="CHEBI:30616"/>
    </ligand>
</feature>
<evidence type="ECO:0000256" key="13">
    <source>
        <dbReference type="RuleBase" id="RU004013"/>
    </source>
</evidence>
<feature type="active site" description="Pros-phosphohistidine intermediate" evidence="10 11">
    <location>
        <position position="115"/>
    </location>
</feature>
<dbReference type="PANTHER" id="PTHR11349">
    <property type="entry name" value="NUCLEOSIDE DIPHOSPHATE KINASE"/>
    <property type="match status" value="1"/>
</dbReference>
<evidence type="ECO:0000256" key="5">
    <source>
        <dbReference type="ARBA" id="ARBA00022777"/>
    </source>
</evidence>
<dbReference type="PROSITE" id="PS51374">
    <property type="entry name" value="NDPK_LIKE"/>
    <property type="match status" value="1"/>
</dbReference>
<feature type="binding site" evidence="10 11">
    <location>
        <position position="91"/>
    </location>
    <ligand>
        <name>ATP</name>
        <dbReference type="ChEBI" id="CHEBI:30616"/>
    </ligand>
</feature>
<evidence type="ECO:0000256" key="8">
    <source>
        <dbReference type="ARBA" id="ARBA00024802"/>
    </source>
</evidence>
<evidence type="ECO:0000256" key="11">
    <source>
        <dbReference type="PROSITE-ProRule" id="PRU00706"/>
    </source>
</evidence>
<comment type="similarity">
    <text evidence="2 10 11 12">Belongs to the NDK family.</text>
</comment>
<dbReference type="CDD" id="cd04413">
    <property type="entry name" value="NDPk_I"/>
    <property type="match status" value="1"/>
</dbReference>
<evidence type="ECO:0000256" key="4">
    <source>
        <dbReference type="ARBA" id="ARBA00022741"/>
    </source>
</evidence>
<dbReference type="Pfam" id="PF00334">
    <property type="entry name" value="NDK"/>
    <property type="match status" value="1"/>
</dbReference>
<keyword evidence="4 10" id="KW-0547">Nucleotide-binding</keyword>
<dbReference type="GO" id="GO:0046872">
    <property type="term" value="F:metal ion binding"/>
    <property type="evidence" value="ECO:0007669"/>
    <property type="project" value="UniProtKB-KW"/>
</dbReference>
<comment type="function">
    <text evidence="8">(Microbial infection) Catalyzes the phosphorylation of dZDP to dZTP, when the bacterium is infected by a phage that produces the substrate for the synthesis of dZTP (2- amino-2'-deoxyadenosine 5'-triphosphate), which is then used by the phage as a DNA polymerase substrate.</text>
</comment>
<comment type="cofactor">
    <cofactor evidence="1 10">
        <name>Mg(2+)</name>
        <dbReference type="ChEBI" id="CHEBI:18420"/>
    </cofactor>
</comment>
<feature type="binding site" evidence="10 11">
    <location>
        <position position="9"/>
    </location>
    <ligand>
        <name>ATP</name>
        <dbReference type="ChEBI" id="CHEBI:30616"/>
    </ligand>
</feature>
<dbReference type="Gene3D" id="3.30.70.141">
    <property type="entry name" value="Nucleoside diphosphate kinase-like domain"/>
    <property type="match status" value="1"/>
</dbReference>
<dbReference type="InterPro" id="IPR001564">
    <property type="entry name" value="Nucleoside_diP_kinase"/>
</dbReference>
<comment type="subunit">
    <text evidence="10">Homotetramer.</text>
</comment>
<protein>
    <recommendedName>
        <fullName evidence="10 13">Nucleoside diphosphate kinase</fullName>
        <shortName evidence="10">NDK</shortName>
        <shortName evidence="10">NDP kinase</shortName>
        <ecNumber evidence="10 13">2.7.4.6</ecNumber>
    </recommendedName>
    <alternativeName>
        <fullName evidence="10">Nucleoside-2-P kinase</fullName>
    </alternativeName>
</protein>
<evidence type="ECO:0000313" key="16">
    <source>
        <dbReference type="Proteomes" id="UP000228921"/>
    </source>
</evidence>
<evidence type="ECO:0000256" key="9">
    <source>
        <dbReference type="ARBA" id="ARBA00047945"/>
    </source>
</evidence>
<evidence type="ECO:0000256" key="12">
    <source>
        <dbReference type="RuleBase" id="RU004011"/>
    </source>
</evidence>
<dbReference type="GO" id="GO:0006228">
    <property type="term" value="P:UTP biosynthetic process"/>
    <property type="evidence" value="ECO:0007669"/>
    <property type="project" value="UniProtKB-UniRule"/>
</dbReference>
<dbReference type="NCBIfam" id="NF001908">
    <property type="entry name" value="PRK00668.1"/>
    <property type="match status" value="1"/>
</dbReference>
<dbReference type="GO" id="GO:0006241">
    <property type="term" value="P:CTP biosynthetic process"/>
    <property type="evidence" value="ECO:0007669"/>
    <property type="project" value="UniProtKB-UniRule"/>
</dbReference>
<evidence type="ECO:0000256" key="7">
    <source>
        <dbReference type="ARBA" id="ARBA00023080"/>
    </source>
</evidence>
<keyword evidence="3 10" id="KW-0808">Transferase</keyword>
<dbReference type="Proteomes" id="UP000228921">
    <property type="component" value="Unassembled WGS sequence"/>
</dbReference>
<dbReference type="InterPro" id="IPR023005">
    <property type="entry name" value="Nucleoside_diP_kinase_AS"/>
</dbReference>
<evidence type="ECO:0000313" key="15">
    <source>
        <dbReference type="EMBL" id="PJF30379.1"/>
    </source>
</evidence>
<organism evidence="15 16">
    <name type="scientific">Candidatus Thermofonsia Clade 1 bacterium</name>
    <dbReference type="NCBI Taxonomy" id="2364210"/>
    <lineage>
        <taxon>Bacteria</taxon>
        <taxon>Bacillati</taxon>
        <taxon>Chloroflexota</taxon>
        <taxon>Candidatus Thermofontia</taxon>
        <taxon>Candidatus Thermofonsia Clade 1</taxon>
    </lineage>
</organism>
<dbReference type="AlphaFoldDB" id="A0A2M8NYL7"/>